<dbReference type="InterPro" id="IPR034254">
    <property type="entry name" value="DNAJC17_RRM"/>
</dbReference>
<dbReference type="SMART" id="SM00271">
    <property type="entry name" value="DnaJ"/>
    <property type="match status" value="1"/>
</dbReference>
<comment type="caution">
    <text evidence="5">The sequence shown here is derived from an EMBL/GenBank/DDBJ whole genome shotgun (WGS) entry which is preliminary data.</text>
</comment>
<evidence type="ECO:0008006" key="7">
    <source>
        <dbReference type="Google" id="ProtNLM"/>
    </source>
</evidence>
<dbReference type="EMBL" id="CAKMRJ010001515">
    <property type="protein sequence ID" value="CAH1424324.1"/>
    <property type="molecule type" value="Genomic_DNA"/>
</dbReference>
<dbReference type="InterPro" id="IPR000504">
    <property type="entry name" value="RRM_dom"/>
</dbReference>
<keyword evidence="1" id="KW-0694">RNA-binding</keyword>
<evidence type="ECO:0000256" key="2">
    <source>
        <dbReference type="SAM" id="MobiDB-lite"/>
    </source>
</evidence>
<feature type="domain" description="J" evidence="3">
    <location>
        <begin position="6"/>
        <end position="76"/>
    </location>
</feature>
<dbReference type="PRINTS" id="PR00625">
    <property type="entry name" value="JDOMAIN"/>
</dbReference>
<name>A0AAU9MJJ2_9ASTR</name>
<dbReference type="InterPro" id="IPR035979">
    <property type="entry name" value="RBD_domain_sf"/>
</dbReference>
<dbReference type="AlphaFoldDB" id="A0AAU9MJJ2"/>
<dbReference type="Pfam" id="PF00076">
    <property type="entry name" value="RRM_1"/>
    <property type="match status" value="1"/>
</dbReference>
<dbReference type="PROSITE" id="PS00636">
    <property type="entry name" value="DNAJ_1"/>
    <property type="match status" value="1"/>
</dbReference>
<dbReference type="Gene3D" id="3.30.70.330">
    <property type="match status" value="1"/>
</dbReference>
<dbReference type="SUPFAM" id="SSF54928">
    <property type="entry name" value="RNA-binding domain, RBD"/>
    <property type="match status" value="1"/>
</dbReference>
<dbReference type="Pfam" id="PF00226">
    <property type="entry name" value="DnaJ"/>
    <property type="match status" value="1"/>
</dbReference>
<dbReference type="InterPro" id="IPR018253">
    <property type="entry name" value="DnaJ_domain_CS"/>
</dbReference>
<accession>A0AAU9MJJ2</accession>
<gene>
    <name evidence="5" type="ORF">LVIROSA_LOCUS11535</name>
</gene>
<feature type="compositionally biased region" description="Polar residues" evidence="2">
    <location>
        <begin position="141"/>
        <end position="150"/>
    </location>
</feature>
<sequence length="296" mass="33643">MDVDIDHYTILGLQSGEEGSKLSEKEITKAYRLKALELHPDKRPNDPNAPSNFQKLQTSYQILKDEKARKLFDDLLRVKQQKIQRQSQQDSKRRRMMSDLEEREKNAFNHHDPTAKARDEEESIARKLREEINRIREKHGNNNTGFTETGESSRKKEKVSVEKSNVIDTDKEKMLKVSWEKGGLEYSAERLRGLFETFGEVKDVVIRSSKKKGSALIVMASKEAAVAATGTVCGDLSNPLLVIPLEAAVTNSFPTFREPVKSSNGEHVNEELVGARYQAFEDSVLQKLQKAAERQK</sequence>
<evidence type="ECO:0000259" key="4">
    <source>
        <dbReference type="PROSITE" id="PS50102"/>
    </source>
</evidence>
<dbReference type="PANTHER" id="PTHR45098">
    <property type="entry name" value="DNAJ DOMAIN CONTAINING PROTEIN, EXPRESSED"/>
    <property type="match status" value="1"/>
</dbReference>
<evidence type="ECO:0000259" key="3">
    <source>
        <dbReference type="PROSITE" id="PS50076"/>
    </source>
</evidence>
<feature type="compositionally biased region" description="Basic and acidic residues" evidence="2">
    <location>
        <begin position="151"/>
        <end position="161"/>
    </location>
</feature>
<reference evidence="5 6" key="1">
    <citation type="submission" date="2022-01" db="EMBL/GenBank/DDBJ databases">
        <authorList>
            <person name="Xiong W."/>
            <person name="Schranz E."/>
        </authorList>
    </citation>
    <scope>NUCLEOTIDE SEQUENCE [LARGE SCALE GENOMIC DNA]</scope>
</reference>
<dbReference type="PROSITE" id="PS50102">
    <property type="entry name" value="RRM"/>
    <property type="match status" value="1"/>
</dbReference>
<dbReference type="Gene3D" id="1.10.287.110">
    <property type="entry name" value="DnaJ domain"/>
    <property type="match status" value="1"/>
</dbReference>
<keyword evidence="6" id="KW-1185">Reference proteome</keyword>
<feature type="domain" description="RRM" evidence="4">
    <location>
        <begin position="182"/>
        <end position="250"/>
    </location>
</feature>
<dbReference type="InterPro" id="IPR001623">
    <property type="entry name" value="DnaJ_domain"/>
</dbReference>
<evidence type="ECO:0000313" key="5">
    <source>
        <dbReference type="EMBL" id="CAH1424324.1"/>
    </source>
</evidence>
<dbReference type="PROSITE" id="PS50076">
    <property type="entry name" value="DNAJ_2"/>
    <property type="match status" value="1"/>
</dbReference>
<dbReference type="SUPFAM" id="SSF46565">
    <property type="entry name" value="Chaperone J-domain"/>
    <property type="match status" value="1"/>
</dbReference>
<dbReference type="Proteomes" id="UP001157418">
    <property type="component" value="Unassembled WGS sequence"/>
</dbReference>
<organism evidence="5 6">
    <name type="scientific">Lactuca virosa</name>
    <dbReference type="NCBI Taxonomy" id="75947"/>
    <lineage>
        <taxon>Eukaryota</taxon>
        <taxon>Viridiplantae</taxon>
        <taxon>Streptophyta</taxon>
        <taxon>Embryophyta</taxon>
        <taxon>Tracheophyta</taxon>
        <taxon>Spermatophyta</taxon>
        <taxon>Magnoliopsida</taxon>
        <taxon>eudicotyledons</taxon>
        <taxon>Gunneridae</taxon>
        <taxon>Pentapetalae</taxon>
        <taxon>asterids</taxon>
        <taxon>campanulids</taxon>
        <taxon>Asterales</taxon>
        <taxon>Asteraceae</taxon>
        <taxon>Cichorioideae</taxon>
        <taxon>Cichorieae</taxon>
        <taxon>Lactucinae</taxon>
        <taxon>Lactuca</taxon>
    </lineage>
</organism>
<evidence type="ECO:0000256" key="1">
    <source>
        <dbReference type="PROSITE-ProRule" id="PRU00176"/>
    </source>
</evidence>
<dbReference type="CDD" id="cd06257">
    <property type="entry name" value="DnaJ"/>
    <property type="match status" value="1"/>
</dbReference>
<dbReference type="CDD" id="cd12429">
    <property type="entry name" value="RRM_DNAJC17"/>
    <property type="match status" value="1"/>
</dbReference>
<evidence type="ECO:0000313" key="6">
    <source>
        <dbReference type="Proteomes" id="UP001157418"/>
    </source>
</evidence>
<dbReference type="InterPro" id="IPR012677">
    <property type="entry name" value="Nucleotide-bd_a/b_plait_sf"/>
</dbReference>
<dbReference type="InterPro" id="IPR036869">
    <property type="entry name" value="J_dom_sf"/>
</dbReference>
<dbReference type="GO" id="GO:0003723">
    <property type="term" value="F:RNA binding"/>
    <property type="evidence" value="ECO:0007669"/>
    <property type="project" value="UniProtKB-UniRule"/>
</dbReference>
<protein>
    <recommendedName>
        <fullName evidence="7">J domain-containing protein</fullName>
    </recommendedName>
</protein>
<feature type="region of interest" description="Disordered" evidence="2">
    <location>
        <begin position="135"/>
        <end position="164"/>
    </location>
</feature>
<feature type="region of interest" description="Disordered" evidence="2">
    <location>
        <begin position="102"/>
        <end position="123"/>
    </location>
</feature>
<proteinExistence type="predicted"/>
<dbReference type="PANTHER" id="PTHR45098:SF1">
    <property type="entry name" value="DNAJ DOMAIN CONTAINING PROTEIN, EXPRESSED"/>
    <property type="match status" value="1"/>
</dbReference>